<keyword evidence="2" id="KW-1185">Reference proteome</keyword>
<evidence type="ECO:0000313" key="2">
    <source>
        <dbReference type="Proteomes" id="UP001549366"/>
    </source>
</evidence>
<name>A0ABV2SMR7_9GAMM</name>
<protein>
    <submittedName>
        <fullName evidence="1">Uncharacterized protein</fullName>
    </submittedName>
</protein>
<gene>
    <name evidence="1" type="ORF">V5J35_004240</name>
</gene>
<evidence type="ECO:0000313" key="1">
    <source>
        <dbReference type="EMBL" id="MET4759048.1"/>
    </source>
</evidence>
<comment type="caution">
    <text evidence="1">The sequence shown here is derived from an EMBL/GenBank/DDBJ whole genome shotgun (WGS) entry which is preliminary data.</text>
</comment>
<dbReference type="Proteomes" id="UP001549366">
    <property type="component" value="Unassembled WGS sequence"/>
</dbReference>
<dbReference type="EMBL" id="JBEWTB010000002">
    <property type="protein sequence ID" value="MET4759048.1"/>
    <property type="molecule type" value="Genomic_DNA"/>
</dbReference>
<accession>A0ABV2SMR7</accession>
<dbReference type="RefSeq" id="WP_354009080.1">
    <property type="nucleotide sequence ID" value="NZ_JBEWTA010000001.1"/>
</dbReference>
<reference evidence="1 2" key="1">
    <citation type="submission" date="2024-06" db="EMBL/GenBank/DDBJ databases">
        <title>Genomic Encyclopedia of Type Strains, Phase V (KMG-V): Genome sequencing to study the core and pangenomes of soil and plant-associated prokaryotes.</title>
        <authorList>
            <person name="Whitman W."/>
        </authorList>
    </citation>
    <scope>NUCLEOTIDE SEQUENCE [LARGE SCALE GENOMIC DNA]</scope>
    <source>
        <strain evidence="1 2">NE40</strain>
    </source>
</reference>
<organism evidence="1 2">
    <name type="scientific">Endozoicomonas lisbonensis</name>
    <dbReference type="NCBI Taxonomy" id="3120522"/>
    <lineage>
        <taxon>Bacteria</taxon>
        <taxon>Pseudomonadati</taxon>
        <taxon>Pseudomonadota</taxon>
        <taxon>Gammaproteobacteria</taxon>
        <taxon>Oceanospirillales</taxon>
        <taxon>Endozoicomonadaceae</taxon>
        <taxon>Endozoicomonas</taxon>
    </lineage>
</organism>
<sequence>MIRLIQVHTFILLISVFCTLPVYGYCPNCNSEQCLCDGLVEGSILEWLATHPYQDVENRIYLALLEPMPENQLRSLLATMRKYLDILEKDNPATELLDGLLALSLEKLKSIQVDFQTDAMIRGFVYEDFKAIE</sequence>
<proteinExistence type="predicted"/>